<accession>A0ABQ7X928</accession>
<feature type="region of interest" description="Disordered" evidence="1">
    <location>
        <begin position="18"/>
        <end position="40"/>
    </location>
</feature>
<reference evidence="2 3" key="1">
    <citation type="submission" date="2021-05" db="EMBL/GenBank/DDBJ databases">
        <title>Genome Assembly of Synthetic Allotetraploid Brassica napus Reveals Homoeologous Exchanges between Subgenomes.</title>
        <authorList>
            <person name="Davis J.T."/>
        </authorList>
    </citation>
    <scope>NUCLEOTIDE SEQUENCE [LARGE SCALE GENOMIC DNA]</scope>
    <source>
        <strain evidence="3">cv. Da-Ae</strain>
        <tissue evidence="2">Seedling</tissue>
    </source>
</reference>
<comment type="caution">
    <text evidence="2">The sequence shown here is derived from an EMBL/GenBank/DDBJ whole genome shotgun (WGS) entry which is preliminary data.</text>
</comment>
<feature type="region of interest" description="Disordered" evidence="1">
    <location>
        <begin position="83"/>
        <end position="118"/>
    </location>
</feature>
<name>A0ABQ7X928_BRANA</name>
<evidence type="ECO:0000256" key="1">
    <source>
        <dbReference type="SAM" id="MobiDB-lite"/>
    </source>
</evidence>
<dbReference type="PANTHER" id="PTHR36759">
    <property type="entry name" value="DYNEIN BETA CHAIN, CILIARY PROTEIN"/>
    <property type="match status" value="1"/>
</dbReference>
<dbReference type="Proteomes" id="UP000824890">
    <property type="component" value="Unassembled WGS sequence"/>
</dbReference>
<protein>
    <recommendedName>
        <fullName evidence="4">HTH psq-type domain-containing protein</fullName>
    </recommendedName>
</protein>
<dbReference type="EMBL" id="JAGKQM010001062">
    <property type="protein sequence ID" value="KAH0852469.1"/>
    <property type="molecule type" value="Genomic_DNA"/>
</dbReference>
<gene>
    <name evidence="2" type="ORF">HID58_094008</name>
</gene>
<evidence type="ECO:0000313" key="2">
    <source>
        <dbReference type="EMBL" id="KAH0852469.1"/>
    </source>
</evidence>
<feature type="compositionally biased region" description="Basic and acidic residues" evidence="1">
    <location>
        <begin position="18"/>
        <end position="33"/>
    </location>
</feature>
<sequence length="179" mass="19930">MGQQLRRAVGRVKEVEKFPSRLDRRSLPKEELSAGKSPSINDVSGIPNFVGYFQARGSSSDDSERDPQYDTMLNQMVGRIKAKPGGKAEMGEASVVETSKRPLPKLRNTTPESTRYEAKPVPQGTLNVAQVRHIMLLYQGKAQDHKGPMTLNEIAKNYRIDVSQVQKNHPVPVLATRGY</sequence>
<organism evidence="2 3">
    <name type="scientific">Brassica napus</name>
    <name type="common">Rape</name>
    <dbReference type="NCBI Taxonomy" id="3708"/>
    <lineage>
        <taxon>Eukaryota</taxon>
        <taxon>Viridiplantae</taxon>
        <taxon>Streptophyta</taxon>
        <taxon>Embryophyta</taxon>
        <taxon>Tracheophyta</taxon>
        <taxon>Spermatophyta</taxon>
        <taxon>Magnoliopsida</taxon>
        <taxon>eudicotyledons</taxon>
        <taxon>Gunneridae</taxon>
        <taxon>Pentapetalae</taxon>
        <taxon>rosids</taxon>
        <taxon>malvids</taxon>
        <taxon>Brassicales</taxon>
        <taxon>Brassicaceae</taxon>
        <taxon>Brassiceae</taxon>
        <taxon>Brassica</taxon>
    </lineage>
</organism>
<proteinExistence type="predicted"/>
<dbReference type="PANTHER" id="PTHR36759:SF2">
    <property type="entry name" value="GENOME ASSEMBLY, CHROMOSOME: A05"/>
    <property type="match status" value="1"/>
</dbReference>
<evidence type="ECO:0000313" key="3">
    <source>
        <dbReference type="Proteomes" id="UP000824890"/>
    </source>
</evidence>
<keyword evidence="3" id="KW-1185">Reference proteome</keyword>
<evidence type="ECO:0008006" key="4">
    <source>
        <dbReference type="Google" id="ProtNLM"/>
    </source>
</evidence>